<dbReference type="InterPro" id="IPR000705">
    <property type="entry name" value="Galactokinase"/>
</dbReference>
<keyword evidence="6 11" id="KW-0418">Kinase</keyword>
<comment type="similarity">
    <text evidence="1 11">Belongs to the GHMP kinase family. GalK subfamily.</text>
</comment>
<comment type="catalytic activity">
    <reaction evidence="11">
        <text>alpha-D-galactose + ATP = alpha-D-galactose 1-phosphate + ADP + H(+)</text>
        <dbReference type="Rhea" id="RHEA:13553"/>
        <dbReference type="ChEBI" id="CHEBI:15378"/>
        <dbReference type="ChEBI" id="CHEBI:28061"/>
        <dbReference type="ChEBI" id="CHEBI:30616"/>
        <dbReference type="ChEBI" id="CHEBI:58336"/>
        <dbReference type="ChEBI" id="CHEBI:456216"/>
        <dbReference type="EC" id="2.7.1.6"/>
    </reaction>
</comment>
<evidence type="ECO:0000256" key="10">
    <source>
        <dbReference type="ARBA" id="ARBA00023277"/>
    </source>
</evidence>
<keyword evidence="7 11" id="KW-0067">ATP-binding</keyword>
<dbReference type="InterPro" id="IPR036554">
    <property type="entry name" value="GHMP_kinase_C_sf"/>
</dbReference>
<dbReference type="SUPFAM" id="SSF55060">
    <property type="entry name" value="GHMP Kinase, C-terminal domain"/>
    <property type="match status" value="1"/>
</dbReference>
<evidence type="ECO:0000256" key="2">
    <source>
        <dbReference type="ARBA" id="ARBA00022490"/>
    </source>
</evidence>
<organism evidence="16 17">
    <name type="scientific">Companilactobacillus huachuanensis</name>
    <dbReference type="NCBI Taxonomy" id="2559914"/>
    <lineage>
        <taxon>Bacteria</taxon>
        <taxon>Bacillati</taxon>
        <taxon>Bacillota</taxon>
        <taxon>Bacilli</taxon>
        <taxon>Lactobacillales</taxon>
        <taxon>Lactobacillaceae</taxon>
        <taxon>Companilactobacillus</taxon>
    </lineage>
</organism>
<dbReference type="InterPro" id="IPR013750">
    <property type="entry name" value="GHMP_kinase_C_dom"/>
</dbReference>
<proteinExistence type="inferred from homology"/>
<evidence type="ECO:0000256" key="1">
    <source>
        <dbReference type="ARBA" id="ARBA00006566"/>
    </source>
</evidence>
<keyword evidence="5 11" id="KW-0547">Nucleotide-binding</keyword>
<dbReference type="PANTHER" id="PTHR10457:SF7">
    <property type="entry name" value="GALACTOKINASE-RELATED"/>
    <property type="match status" value="1"/>
</dbReference>
<dbReference type="GO" id="GO:0004335">
    <property type="term" value="F:galactokinase activity"/>
    <property type="evidence" value="ECO:0007669"/>
    <property type="project" value="UniProtKB-EC"/>
</dbReference>
<dbReference type="InterPro" id="IPR006206">
    <property type="entry name" value="Mevalonate/galactokinase"/>
</dbReference>
<dbReference type="InterPro" id="IPR020568">
    <property type="entry name" value="Ribosomal_Su5_D2-typ_SF"/>
</dbReference>
<evidence type="ECO:0000259" key="13">
    <source>
        <dbReference type="Pfam" id="PF00288"/>
    </source>
</evidence>
<dbReference type="InterPro" id="IPR014721">
    <property type="entry name" value="Ribsml_uS5_D2-typ_fold_subgr"/>
</dbReference>
<dbReference type="SUPFAM" id="SSF54211">
    <property type="entry name" value="Ribosomal protein S5 domain 2-like"/>
    <property type="match status" value="1"/>
</dbReference>
<feature type="site" description="Transition state stabilizer" evidence="11">
    <location>
        <position position="27"/>
    </location>
</feature>
<evidence type="ECO:0000259" key="15">
    <source>
        <dbReference type="Pfam" id="PF10509"/>
    </source>
</evidence>
<dbReference type="PROSITE" id="PS00627">
    <property type="entry name" value="GHMP_KINASES_ATP"/>
    <property type="match status" value="1"/>
</dbReference>
<reference evidence="17" key="1">
    <citation type="journal article" date="2019" name="Int. J. Syst. Evol. Microbiol.">
        <title>The Global Catalogue of Microorganisms (GCM) 10K type strain sequencing project: providing services to taxonomists for standard genome sequencing and annotation.</title>
        <authorList>
            <consortium name="The Broad Institute Genomics Platform"/>
            <consortium name="The Broad Institute Genome Sequencing Center for Infectious Disease"/>
            <person name="Wu L."/>
            <person name="Ma J."/>
        </authorList>
    </citation>
    <scope>NUCLEOTIDE SEQUENCE [LARGE SCALE GENOMIC DNA]</scope>
    <source>
        <strain evidence="17">CCM 8927</strain>
    </source>
</reference>
<dbReference type="EC" id="2.7.1.6" evidence="11 12"/>
<dbReference type="NCBIfam" id="TIGR00131">
    <property type="entry name" value="gal_kin"/>
    <property type="match status" value="1"/>
</dbReference>
<comment type="subcellular location">
    <subcellularLocation>
        <location evidence="11">Cytoplasm</location>
    </subcellularLocation>
</comment>
<feature type="active site" description="Proton acceptor" evidence="11">
    <location>
        <position position="177"/>
    </location>
</feature>
<comment type="caution">
    <text evidence="16">The sequence shown here is derived from an EMBL/GenBank/DDBJ whole genome shotgun (WGS) entry which is preliminary data.</text>
</comment>
<dbReference type="Pfam" id="PF08544">
    <property type="entry name" value="GHMP_kinases_C"/>
    <property type="match status" value="1"/>
</dbReference>
<dbReference type="NCBIfam" id="NF003705">
    <property type="entry name" value="PRK05322.1"/>
    <property type="match status" value="1"/>
</dbReference>
<dbReference type="EMBL" id="JBHSSF010000005">
    <property type="protein sequence ID" value="MFC6175388.1"/>
    <property type="molecule type" value="Genomic_DNA"/>
</dbReference>
<evidence type="ECO:0000313" key="16">
    <source>
        <dbReference type="EMBL" id="MFC6175388.1"/>
    </source>
</evidence>
<evidence type="ECO:0000256" key="5">
    <source>
        <dbReference type="ARBA" id="ARBA00022741"/>
    </source>
</evidence>
<keyword evidence="9 11" id="KW-0299">Galactose metabolism</keyword>
<keyword evidence="3 11" id="KW-0808">Transferase</keyword>
<dbReference type="InterPro" id="IPR006203">
    <property type="entry name" value="GHMP_knse_ATP-bd_CS"/>
</dbReference>
<keyword evidence="4 11" id="KW-0479">Metal-binding</keyword>
<evidence type="ECO:0000256" key="7">
    <source>
        <dbReference type="ARBA" id="ARBA00022840"/>
    </source>
</evidence>
<sequence>MNTKEVLHGFKKIFNEPAEKLFFSPGRINLIGEHTDYNGGNVFPCAISLGTYAAYLSREDLMIKVYSENLPDNGVVTFFIDSIHGVEYNEKHGWANYVKGMIYLMMKAGYNIDHGFEIYFHGNLPDGAGLSSSASIELLMGNILNDAFYLGIDQLDIVKMGQQNENNYIGVNSGIMDEFAVGMGKKDQAILLDTNTMEYHYAPVELGDHVIVIMNTNKHRALADSKYNERRSQCEQALALLQKKLDIKSLGELSIDEFDRNSYLINDDILIRRARHAVFENQRTLKAIKYLQENNLVEFGKLVNASHISLHYDYEVTGIELDTLVEAAWKQPGVLGARMVGAGFGGCAIAFVEKDQVESFKQNVGQIYQDKIGYAADFYIAEISDGPRQLKITEENR</sequence>
<dbReference type="Proteomes" id="UP001596288">
    <property type="component" value="Unassembled WGS sequence"/>
</dbReference>
<feature type="binding site" evidence="11">
    <location>
        <position position="67"/>
    </location>
    <ligand>
        <name>ATP</name>
        <dbReference type="ChEBI" id="CHEBI:30616"/>
    </ligand>
</feature>
<evidence type="ECO:0000256" key="6">
    <source>
        <dbReference type="ARBA" id="ARBA00022777"/>
    </source>
</evidence>
<feature type="domain" description="GHMP kinase N-terminal" evidence="13">
    <location>
        <begin position="96"/>
        <end position="184"/>
    </location>
</feature>
<keyword evidence="17" id="KW-1185">Reference proteome</keyword>
<feature type="binding site" evidence="11">
    <location>
        <position position="227"/>
    </location>
    <ligand>
        <name>substrate</name>
    </ligand>
</feature>
<keyword evidence="10 11" id="KW-0119">Carbohydrate metabolism</keyword>
<evidence type="ECO:0000256" key="3">
    <source>
        <dbReference type="ARBA" id="ARBA00022679"/>
    </source>
</evidence>
<dbReference type="Pfam" id="PF00288">
    <property type="entry name" value="GHMP_kinases_N"/>
    <property type="match status" value="1"/>
</dbReference>
<feature type="binding site" evidence="11">
    <location>
        <begin position="127"/>
        <end position="133"/>
    </location>
    <ligand>
        <name>ATP</name>
        <dbReference type="ChEBI" id="CHEBI:30616"/>
    </ligand>
</feature>
<dbReference type="PRINTS" id="PR00473">
    <property type="entry name" value="GALCTOKINASE"/>
</dbReference>
<dbReference type="Gene3D" id="3.30.230.10">
    <property type="match status" value="1"/>
</dbReference>
<evidence type="ECO:0000313" key="17">
    <source>
        <dbReference type="Proteomes" id="UP001596288"/>
    </source>
</evidence>
<dbReference type="PRINTS" id="PR00959">
    <property type="entry name" value="MEVGALKINASE"/>
</dbReference>
<evidence type="ECO:0000256" key="12">
    <source>
        <dbReference type="NCBIfam" id="TIGR00131"/>
    </source>
</evidence>
<dbReference type="HAMAP" id="MF_00246">
    <property type="entry name" value="Galactokinase"/>
    <property type="match status" value="1"/>
</dbReference>
<evidence type="ECO:0000256" key="9">
    <source>
        <dbReference type="ARBA" id="ARBA00023144"/>
    </source>
</evidence>
<dbReference type="Gene3D" id="3.30.70.890">
    <property type="entry name" value="GHMP kinase, C-terminal domain"/>
    <property type="match status" value="1"/>
</dbReference>
<protein>
    <recommendedName>
        <fullName evidence="11 12">Galactokinase</fullName>
        <ecNumber evidence="11 12">2.7.1.6</ecNumber>
    </recommendedName>
    <alternativeName>
        <fullName evidence="11">Galactose kinase</fullName>
    </alternativeName>
</protein>
<feature type="binding site" evidence="11">
    <location>
        <begin position="33"/>
        <end position="36"/>
    </location>
    <ligand>
        <name>substrate</name>
    </ligand>
</feature>
<comment type="function">
    <text evidence="11">Catalyzes the transfer of the gamma-phosphate of ATP to D-galactose to form alpha-D-galactose-1-phosphate (Gal-1-P).</text>
</comment>
<dbReference type="InterPro" id="IPR022963">
    <property type="entry name" value="Galactokinase_bac"/>
</dbReference>
<dbReference type="PANTHER" id="PTHR10457">
    <property type="entry name" value="MEVALONATE KINASE/GALACTOKINASE"/>
    <property type="match status" value="1"/>
</dbReference>
<dbReference type="Pfam" id="PF10509">
    <property type="entry name" value="GalKase_gal_bdg"/>
    <property type="match status" value="1"/>
</dbReference>
<dbReference type="PIRSF" id="PIRSF000530">
    <property type="entry name" value="Galactokinase"/>
    <property type="match status" value="1"/>
</dbReference>
<dbReference type="RefSeq" id="WP_137610778.1">
    <property type="nucleotide sequence ID" value="NZ_BJDF01000004.1"/>
</dbReference>
<dbReference type="InterPro" id="IPR019539">
    <property type="entry name" value="GalKase_N"/>
</dbReference>
<feature type="domain" description="GHMP kinase C-terminal" evidence="14">
    <location>
        <begin position="287"/>
        <end position="366"/>
    </location>
</feature>
<feature type="domain" description="Galactokinase N-terminal" evidence="15">
    <location>
        <begin position="10"/>
        <end position="55"/>
    </location>
</feature>
<comment type="pathway">
    <text evidence="11">Carbohydrate metabolism; galactose metabolism.</text>
</comment>
<feature type="binding site" evidence="11">
    <location>
        <position position="165"/>
    </location>
    <ligand>
        <name>Mg(2+)</name>
        <dbReference type="ChEBI" id="CHEBI:18420"/>
    </ligand>
</feature>
<evidence type="ECO:0000256" key="8">
    <source>
        <dbReference type="ARBA" id="ARBA00022842"/>
    </source>
</evidence>
<keyword evidence="8 11" id="KW-0460">Magnesium</keyword>
<gene>
    <name evidence="11" type="primary">galK</name>
    <name evidence="16" type="ORF">ACFQAV_00975</name>
</gene>
<evidence type="ECO:0000256" key="4">
    <source>
        <dbReference type="ARBA" id="ARBA00022723"/>
    </source>
</evidence>
<dbReference type="InterPro" id="IPR006204">
    <property type="entry name" value="GHMP_kinase_N_dom"/>
</dbReference>
<dbReference type="PROSITE" id="PS00106">
    <property type="entry name" value="GALACTOKINASE"/>
    <property type="match status" value="1"/>
</dbReference>
<feature type="binding site" evidence="11">
    <location>
        <position position="133"/>
    </location>
    <ligand>
        <name>Mg(2+)</name>
        <dbReference type="ChEBI" id="CHEBI:18420"/>
    </ligand>
</feature>
<dbReference type="InterPro" id="IPR019741">
    <property type="entry name" value="Galactokinase_CS"/>
</dbReference>
<name>A0ABW1RLT3_9LACO</name>
<evidence type="ECO:0000256" key="11">
    <source>
        <dbReference type="HAMAP-Rule" id="MF_00246"/>
    </source>
</evidence>
<keyword evidence="2 11" id="KW-0963">Cytoplasm</keyword>
<accession>A0ABW1RLT3</accession>
<evidence type="ECO:0000259" key="14">
    <source>
        <dbReference type="Pfam" id="PF08544"/>
    </source>
</evidence>